<dbReference type="PANTHER" id="PTHR11693:SF22">
    <property type="entry name" value="ATP SYNTHASE SUBUNIT GAMMA, MITOCHONDRIAL"/>
    <property type="match status" value="1"/>
</dbReference>
<dbReference type="GeneID" id="88085770"/>
<reference evidence="11 13" key="2">
    <citation type="submission" date="2016-02" db="EMBL/GenBank/DDBJ databases">
        <title>Complete Genome Sequence of Propionibacterium acidipropionici ATCC 55737.</title>
        <authorList>
            <person name="Luna Flores C.H."/>
            <person name="Nielsen L.K."/>
            <person name="Marcellin E."/>
        </authorList>
    </citation>
    <scope>NUCLEOTIDE SEQUENCE [LARGE SCALE GENOMIC DNA]</scope>
    <source>
        <strain evidence="11 13">ATCC 55737</strain>
    </source>
</reference>
<dbReference type="PANTHER" id="PTHR11693">
    <property type="entry name" value="ATP SYNTHASE GAMMA CHAIN"/>
    <property type="match status" value="1"/>
</dbReference>
<dbReference type="CDD" id="cd12151">
    <property type="entry name" value="F1-ATPase_gamma"/>
    <property type="match status" value="1"/>
</dbReference>
<dbReference type="HAMAP" id="MF_00815">
    <property type="entry name" value="ATP_synth_gamma_bact"/>
    <property type="match status" value="1"/>
</dbReference>
<proteinExistence type="inferred from homology"/>
<dbReference type="PRINTS" id="PR00126">
    <property type="entry name" value="ATPASEGAMMA"/>
</dbReference>
<comment type="similarity">
    <text evidence="3 10">Belongs to the ATPase gamma chain family.</text>
</comment>
<evidence type="ECO:0000256" key="4">
    <source>
        <dbReference type="ARBA" id="ARBA00022448"/>
    </source>
</evidence>
<dbReference type="Gene3D" id="3.40.1380.10">
    <property type="match status" value="1"/>
</dbReference>
<dbReference type="GO" id="GO:0005886">
    <property type="term" value="C:plasma membrane"/>
    <property type="evidence" value="ECO:0007669"/>
    <property type="project" value="UniProtKB-SubCell"/>
</dbReference>
<dbReference type="SUPFAM" id="SSF52943">
    <property type="entry name" value="ATP synthase (F1-ATPase), gamma subunit"/>
    <property type="match status" value="1"/>
</dbReference>
<sequence>MASNLRELRERRNSVATTQKITRAMELIASSRVPKAQRKVRAASPYAEELSRAVSAVATHTHEHHPLTTPVTDPVRSGVLVITSDRGLAGAYSSNAIKAAEELTATLSAEQEVSTYLCGRKGIGYYEFRGRPIAETWSGFSDAPTYENARRIADRLIKDFLTPTSEGGLDEIHIVYTQFRSMLVQTPRVVRLLPLEVVDAPEEEVDDAGEEIFHEYRFEPDPESVLDNLLPLYVANRIQYVLLQSAASELASRQRAMKSATDNAEQLIGTLSRQANQARQAAITQEITEIVGGSAALSDSTSEE</sequence>
<dbReference type="Proteomes" id="UP000075221">
    <property type="component" value="Chromosome"/>
</dbReference>
<keyword evidence="7 10" id="KW-0472">Membrane</keyword>
<evidence type="ECO:0000256" key="7">
    <source>
        <dbReference type="ARBA" id="ARBA00023136"/>
    </source>
</evidence>
<evidence type="ECO:0000256" key="6">
    <source>
        <dbReference type="ARBA" id="ARBA00023065"/>
    </source>
</evidence>
<gene>
    <name evidence="10" type="primary">atpG</name>
    <name evidence="12" type="ORF">A8L58_03215</name>
    <name evidence="11" type="ORF">AXH35_01750</name>
</gene>
<dbReference type="GO" id="GO:0005524">
    <property type="term" value="F:ATP binding"/>
    <property type="evidence" value="ECO:0007669"/>
    <property type="project" value="UniProtKB-UniRule"/>
</dbReference>
<evidence type="ECO:0000256" key="8">
    <source>
        <dbReference type="ARBA" id="ARBA00023196"/>
    </source>
</evidence>
<reference evidence="12 14" key="1">
    <citation type="journal article" date="2016" name="Plant Dis.">
        <title>Improved production of propionic acid using genome shuffling.</title>
        <authorList>
            <person name="Luna-Flores C.H."/>
            <person name="Palfreyman R.W."/>
            <person name="Kromer J.O."/>
            <person name="Nielsen L.K."/>
            <person name="Marcellin E."/>
        </authorList>
    </citation>
    <scope>NUCLEOTIDE SEQUENCE [LARGE SCALE GENOMIC DNA]</scope>
    <source>
        <strain evidence="12 14">F3E8</strain>
    </source>
</reference>
<keyword evidence="6 10" id="KW-0406">Ion transport</keyword>
<evidence type="ECO:0000256" key="10">
    <source>
        <dbReference type="HAMAP-Rule" id="MF_00815"/>
    </source>
</evidence>
<dbReference type="Pfam" id="PF00231">
    <property type="entry name" value="ATP-synt"/>
    <property type="match status" value="1"/>
</dbReference>
<evidence type="ECO:0000256" key="3">
    <source>
        <dbReference type="ARBA" id="ARBA00007681"/>
    </source>
</evidence>
<evidence type="ECO:0000313" key="12">
    <source>
        <dbReference type="EMBL" id="AOZ45882.1"/>
    </source>
</evidence>
<dbReference type="KEGG" id="aaci:ASQ49_12215"/>
<evidence type="ECO:0000313" key="11">
    <source>
        <dbReference type="EMBL" id="AMS04388.1"/>
    </source>
</evidence>
<comment type="subunit">
    <text evidence="10">F-type ATPases have 2 components, CF(1) - the catalytic core - and CF(0) - the membrane proton channel. CF(1) has five subunits: alpha(3), beta(3), gamma(1), delta(1), epsilon(1). CF(0) has three main subunits: a, b and c.</text>
</comment>
<protein>
    <recommendedName>
        <fullName evidence="10">ATP synthase gamma chain</fullName>
    </recommendedName>
    <alternativeName>
        <fullName evidence="10">ATP synthase F1 sector gamma subunit</fullName>
    </alternativeName>
    <alternativeName>
        <fullName evidence="10">F-ATPase gamma subunit</fullName>
    </alternativeName>
</protein>
<keyword evidence="4 10" id="KW-0813">Transport</keyword>
<dbReference type="GO" id="GO:0046933">
    <property type="term" value="F:proton-transporting ATP synthase activity, rotational mechanism"/>
    <property type="evidence" value="ECO:0007669"/>
    <property type="project" value="UniProtKB-UniRule"/>
</dbReference>
<dbReference type="Gene3D" id="1.10.287.80">
    <property type="entry name" value="ATP synthase, gamma subunit, helix hairpin domain"/>
    <property type="match status" value="2"/>
</dbReference>
<evidence type="ECO:0000313" key="13">
    <source>
        <dbReference type="Proteomes" id="UP000075221"/>
    </source>
</evidence>
<organism evidence="11 13">
    <name type="scientific">Acidipropionibacterium acidipropionici</name>
    <dbReference type="NCBI Taxonomy" id="1748"/>
    <lineage>
        <taxon>Bacteria</taxon>
        <taxon>Bacillati</taxon>
        <taxon>Actinomycetota</taxon>
        <taxon>Actinomycetes</taxon>
        <taxon>Propionibacteriales</taxon>
        <taxon>Propionibacteriaceae</taxon>
        <taxon>Acidipropionibacterium</taxon>
    </lineage>
</organism>
<evidence type="ECO:0000256" key="5">
    <source>
        <dbReference type="ARBA" id="ARBA00022781"/>
    </source>
</evidence>
<dbReference type="InterPro" id="IPR000131">
    <property type="entry name" value="ATP_synth_F1_gsu"/>
</dbReference>
<dbReference type="Proteomes" id="UP000178666">
    <property type="component" value="Chromosome"/>
</dbReference>
<dbReference type="GO" id="GO:0045259">
    <property type="term" value="C:proton-transporting ATP synthase complex"/>
    <property type="evidence" value="ECO:0007669"/>
    <property type="project" value="UniProtKB-KW"/>
</dbReference>
<dbReference type="OrthoDB" id="9812769at2"/>
<dbReference type="NCBIfam" id="TIGR01146">
    <property type="entry name" value="ATPsyn_F1gamma"/>
    <property type="match status" value="1"/>
</dbReference>
<dbReference type="InterPro" id="IPR035968">
    <property type="entry name" value="ATP_synth_F1_ATPase_gsu"/>
</dbReference>
<evidence type="ECO:0000256" key="1">
    <source>
        <dbReference type="ARBA" id="ARBA00003456"/>
    </source>
</evidence>
<evidence type="ECO:0000256" key="2">
    <source>
        <dbReference type="ARBA" id="ARBA00004170"/>
    </source>
</evidence>
<dbReference type="NCBIfam" id="NF004145">
    <property type="entry name" value="PRK05621.1-2"/>
    <property type="match status" value="1"/>
</dbReference>
<evidence type="ECO:0000256" key="9">
    <source>
        <dbReference type="ARBA" id="ARBA00023310"/>
    </source>
</evidence>
<keyword evidence="9 10" id="KW-0066">ATP synthesis</keyword>
<dbReference type="EMBL" id="CP015970">
    <property type="protein sequence ID" value="AOZ45882.1"/>
    <property type="molecule type" value="Genomic_DNA"/>
</dbReference>
<accession>A0A142KE50</accession>
<keyword evidence="10" id="KW-1003">Cell membrane</keyword>
<comment type="subcellular location">
    <subcellularLocation>
        <location evidence="10">Cell membrane</location>
        <topology evidence="10">Peripheral membrane protein</topology>
    </subcellularLocation>
    <subcellularLocation>
        <location evidence="2">Membrane</location>
        <topology evidence="2">Peripheral membrane protein</topology>
    </subcellularLocation>
</comment>
<keyword evidence="5 10" id="KW-0375">Hydrogen ion transport</keyword>
<dbReference type="RefSeq" id="WP_028700593.1">
    <property type="nucleotide sequence ID" value="NZ_CP013126.1"/>
</dbReference>
<dbReference type="GO" id="GO:0042777">
    <property type="term" value="P:proton motive force-driven plasma membrane ATP synthesis"/>
    <property type="evidence" value="ECO:0007669"/>
    <property type="project" value="UniProtKB-UniRule"/>
</dbReference>
<dbReference type="EMBL" id="CP014352">
    <property type="protein sequence ID" value="AMS04388.1"/>
    <property type="molecule type" value="Genomic_DNA"/>
</dbReference>
<comment type="function">
    <text evidence="1 10">Produces ATP from ADP in the presence of a proton gradient across the membrane. The gamma chain is believed to be important in regulating ATPase activity and the flow of protons through the CF(0) complex.</text>
</comment>
<dbReference type="AlphaFoldDB" id="A0A142KE50"/>
<evidence type="ECO:0000313" key="14">
    <source>
        <dbReference type="Proteomes" id="UP000178666"/>
    </source>
</evidence>
<name>A0A142KE50_9ACTN</name>
<keyword evidence="14" id="KW-1185">Reference proteome</keyword>
<keyword evidence="8 10" id="KW-0139">CF(1)</keyword>